<dbReference type="InterPro" id="IPR058531">
    <property type="entry name" value="Baseplate_J_M"/>
</dbReference>
<proteinExistence type="inferred from homology"/>
<organism evidence="6">
    <name type="scientific">uncultured Alphaproteobacteria bacterium</name>
    <dbReference type="NCBI Taxonomy" id="91750"/>
    <lineage>
        <taxon>Bacteria</taxon>
        <taxon>Pseudomonadati</taxon>
        <taxon>Pseudomonadota</taxon>
        <taxon>Alphaproteobacteria</taxon>
        <taxon>environmental samples</taxon>
    </lineage>
</organism>
<dbReference type="InterPro" id="IPR052399">
    <property type="entry name" value="Phage_Baseplate_Assmbl_Protein"/>
</dbReference>
<protein>
    <submittedName>
        <fullName evidence="6">Baseplate J family protein</fullName>
    </submittedName>
</protein>
<evidence type="ECO:0000313" key="6">
    <source>
        <dbReference type="EMBL" id="SBW12025.1"/>
    </source>
</evidence>
<keyword evidence="2" id="KW-0472">Membrane</keyword>
<feature type="domain" description="Baseplate J-like central" evidence="4">
    <location>
        <begin position="190"/>
        <end position="263"/>
    </location>
</feature>
<dbReference type="PANTHER" id="PTHR37829">
    <property type="entry name" value="PHAGE-LIKE ELEMENT PBSX PROTEIN XKDT"/>
    <property type="match status" value="1"/>
</dbReference>
<dbReference type="EMBL" id="FLUO01000002">
    <property type="protein sequence ID" value="SBW12025.1"/>
    <property type="molecule type" value="Genomic_DNA"/>
</dbReference>
<dbReference type="Pfam" id="PF26079">
    <property type="entry name" value="Baseplate_J_C"/>
    <property type="match status" value="1"/>
</dbReference>
<feature type="domain" description="Baseplate J-like C-terminal" evidence="5">
    <location>
        <begin position="274"/>
        <end position="351"/>
    </location>
</feature>
<dbReference type="Pfam" id="PF26078">
    <property type="entry name" value="Baseplate_J_M"/>
    <property type="match status" value="1"/>
</dbReference>
<comment type="similarity">
    <text evidence="1">Belongs to the Mu gp47/PBSX XkdT family.</text>
</comment>
<evidence type="ECO:0000259" key="5">
    <source>
        <dbReference type="Pfam" id="PF26079"/>
    </source>
</evidence>
<feature type="domain" description="Baseplate protein J-like barrel" evidence="3">
    <location>
        <begin position="94"/>
        <end position="162"/>
    </location>
</feature>
<accession>A0A212KKB4</accession>
<gene>
    <name evidence="6" type="ORF">KL86APRO_20406</name>
</gene>
<keyword evidence="2" id="KW-0812">Transmembrane</keyword>
<evidence type="ECO:0000259" key="4">
    <source>
        <dbReference type="Pfam" id="PF26078"/>
    </source>
</evidence>
<evidence type="ECO:0000259" key="3">
    <source>
        <dbReference type="Pfam" id="PF04865"/>
    </source>
</evidence>
<keyword evidence="2" id="KW-1133">Transmembrane helix</keyword>
<evidence type="ECO:0000256" key="2">
    <source>
        <dbReference type="SAM" id="Phobius"/>
    </source>
</evidence>
<dbReference type="Pfam" id="PF04865">
    <property type="entry name" value="Baseplate_J"/>
    <property type="match status" value="1"/>
</dbReference>
<dbReference type="PANTHER" id="PTHR37829:SF3">
    <property type="entry name" value="PROTEIN JAYE-RELATED"/>
    <property type="match status" value="1"/>
</dbReference>
<reference evidence="6" key="1">
    <citation type="submission" date="2016-04" db="EMBL/GenBank/DDBJ databases">
        <authorList>
            <person name="Evans L.H."/>
            <person name="Alamgir A."/>
            <person name="Owens N."/>
            <person name="Weber N.D."/>
            <person name="Virtaneva K."/>
            <person name="Barbian K."/>
            <person name="Babar A."/>
            <person name="Rosenke K."/>
        </authorList>
    </citation>
    <scope>NUCLEOTIDE SEQUENCE</scope>
    <source>
        <strain evidence="6">86</strain>
    </source>
</reference>
<dbReference type="InterPro" id="IPR006949">
    <property type="entry name" value="Barrel_Baseplate_J-like"/>
</dbReference>
<dbReference type="InterPro" id="IPR058530">
    <property type="entry name" value="Baseplate_J-like_C"/>
</dbReference>
<evidence type="ECO:0000256" key="1">
    <source>
        <dbReference type="ARBA" id="ARBA00038087"/>
    </source>
</evidence>
<feature type="transmembrane region" description="Helical" evidence="2">
    <location>
        <begin position="37"/>
        <end position="57"/>
    </location>
</feature>
<name>A0A212KKB4_9PROT</name>
<dbReference type="AlphaFoldDB" id="A0A212KKB4"/>
<sequence>MPFERPSLTTLISRAEADVFGRIEGGAKTLRRAVLRVLARVLAALVHGLYGFLAWIFKQLFADTAEGAYLERWASIWGIRRKAATFAAGGAALAGSPGRTLPLGTVLQRADGRQYVTTAEGETGATVPVEAIVAGADGNCDTGTILSLVSPVAGIEADLVVDAEGVVGGADKELDESLLSRLLERIQRPPHGGSKADYARWAKEVPGVTRAWVATVEDEPGHIRVVVYFVMDGKADTFIPTEAETAIAAAYIDTVRPVTAEVVTTGPAPLVIAPQIRLTPASAAVKAAVTAEWRDLILREAEPNRGGGEGRILLSHIREAISVAAGEEDHELVFPVDTVEPSLGQMVVAGDPVWVE</sequence>